<keyword evidence="3" id="KW-1185">Reference proteome</keyword>
<dbReference type="PaxDb" id="4113-PGSC0003DMT400087437"/>
<dbReference type="HOGENOM" id="CLU_2113256_0_0_1"/>
<accession>M1DDU6</accession>
<sequence>MGLWFTTATRPQTQLKKSAKSRPTVRKPDHGLWSVFVDRGPLFPASDANDGRPAQSVVRSTVHCAAEDCSATLVEIADELGDPPFGQLIAISFLPLASSHFGSLGGTVPLRGTNR</sequence>
<proteinExistence type="predicted"/>
<dbReference type="AlphaFoldDB" id="M1DDU6"/>
<feature type="compositionally biased region" description="Polar residues" evidence="1">
    <location>
        <begin position="1"/>
        <end position="16"/>
    </location>
</feature>
<evidence type="ECO:0000313" key="2">
    <source>
        <dbReference type="EnsemblPlants" id="PGSC0003DMT400087437"/>
    </source>
</evidence>
<name>M1DDU6_SOLTU</name>
<dbReference type="InParanoid" id="M1DDU6"/>
<reference evidence="2" key="2">
    <citation type="submission" date="2015-06" db="UniProtKB">
        <authorList>
            <consortium name="EnsemblPlants"/>
        </authorList>
    </citation>
    <scope>IDENTIFICATION</scope>
    <source>
        <strain evidence="2">DM1-3 516 R44</strain>
    </source>
</reference>
<reference evidence="3" key="1">
    <citation type="journal article" date="2011" name="Nature">
        <title>Genome sequence and analysis of the tuber crop potato.</title>
        <authorList>
            <consortium name="The Potato Genome Sequencing Consortium"/>
        </authorList>
    </citation>
    <scope>NUCLEOTIDE SEQUENCE [LARGE SCALE GENOMIC DNA]</scope>
    <source>
        <strain evidence="3">cv. DM1-3 516 R44</strain>
    </source>
</reference>
<evidence type="ECO:0000313" key="3">
    <source>
        <dbReference type="Proteomes" id="UP000011115"/>
    </source>
</evidence>
<feature type="region of interest" description="Disordered" evidence="1">
    <location>
        <begin position="1"/>
        <end position="26"/>
    </location>
</feature>
<protein>
    <submittedName>
        <fullName evidence="2">Uncharacterized protein</fullName>
    </submittedName>
</protein>
<dbReference type="Gramene" id="PGSC0003DMT400087437">
    <property type="protein sequence ID" value="PGSC0003DMT400087437"/>
    <property type="gene ID" value="PGSC0003DMG400037008"/>
</dbReference>
<evidence type="ECO:0000256" key="1">
    <source>
        <dbReference type="SAM" id="MobiDB-lite"/>
    </source>
</evidence>
<dbReference type="EnsemblPlants" id="PGSC0003DMT400087437">
    <property type="protein sequence ID" value="PGSC0003DMT400087437"/>
    <property type="gene ID" value="PGSC0003DMG400037008"/>
</dbReference>
<organism evidence="2 3">
    <name type="scientific">Solanum tuberosum</name>
    <name type="common">Potato</name>
    <dbReference type="NCBI Taxonomy" id="4113"/>
    <lineage>
        <taxon>Eukaryota</taxon>
        <taxon>Viridiplantae</taxon>
        <taxon>Streptophyta</taxon>
        <taxon>Embryophyta</taxon>
        <taxon>Tracheophyta</taxon>
        <taxon>Spermatophyta</taxon>
        <taxon>Magnoliopsida</taxon>
        <taxon>eudicotyledons</taxon>
        <taxon>Gunneridae</taxon>
        <taxon>Pentapetalae</taxon>
        <taxon>asterids</taxon>
        <taxon>lamiids</taxon>
        <taxon>Solanales</taxon>
        <taxon>Solanaceae</taxon>
        <taxon>Solanoideae</taxon>
        <taxon>Solaneae</taxon>
        <taxon>Solanum</taxon>
    </lineage>
</organism>
<dbReference type="Proteomes" id="UP000011115">
    <property type="component" value="Unassembled WGS sequence"/>
</dbReference>